<name>A0AAD9ZRY6_9ROSI</name>
<dbReference type="AlphaFoldDB" id="A0AAD9ZRY6"/>
<reference evidence="2" key="1">
    <citation type="journal article" date="2023" name="Plant J.">
        <title>Genome sequences and population genomics provide insights into the demographic history, inbreeding, and mutation load of two 'living fossil' tree species of Dipteronia.</title>
        <authorList>
            <person name="Feng Y."/>
            <person name="Comes H.P."/>
            <person name="Chen J."/>
            <person name="Zhu S."/>
            <person name="Lu R."/>
            <person name="Zhang X."/>
            <person name="Li P."/>
            <person name="Qiu J."/>
            <person name="Olsen K.M."/>
            <person name="Qiu Y."/>
        </authorList>
    </citation>
    <scope>NUCLEOTIDE SEQUENCE</scope>
    <source>
        <strain evidence="2">NBL</strain>
    </source>
</reference>
<evidence type="ECO:0000259" key="1">
    <source>
        <dbReference type="Pfam" id="PF03732"/>
    </source>
</evidence>
<dbReference type="Pfam" id="PF03732">
    <property type="entry name" value="Retrotrans_gag"/>
    <property type="match status" value="1"/>
</dbReference>
<dbReference type="PANTHER" id="PTHR33223:SF11">
    <property type="entry name" value="ELEMENT PROTEIN, PUTATIVE-RELATED"/>
    <property type="match status" value="1"/>
</dbReference>
<gene>
    <name evidence="2" type="ORF">Dsin_028806</name>
</gene>
<dbReference type="Proteomes" id="UP001281410">
    <property type="component" value="Unassembled WGS sequence"/>
</dbReference>
<dbReference type="InterPro" id="IPR005162">
    <property type="entry name" value="Retrotrans_gag_dom"/>
</dbReference>
<accession>A0AAD9ZRY6</accession>
<proteinExistence type="predicted"/>
<dbReference type="EMBL" id="JANJYJ010000009">
    <property type="protein sequence ID" value="KAK3189245.1"/>
    <property type="molecule type" value="Genomic_DNA"/>
</dbReference>
<evidence type="ECO:0000313" key="3">
    <source>
        <dbReference type="Proteomes" id="UP001281410"/>
    </source>
</evidence>
<feature type="domain" description="Retrotransposon gag" evidence="1">
    <location>
        <begin position="101"/>
        <end position="148"/>
    </location>
</feature>
<comment type="caution">
    <text evidence="2">The sequence shown here is derived from an EMBL/GenBank/DDBJ whole genome shotgun (WGS) entry which is preliminary data.</text>
</comment>
<sequence length="148" mass="16815">MENPNPNPPIVQVQDGANVVDERSLQDYLLPRVDQNLSSIRRLIVAAINFETKPAVIHMIASTVQFGGLPSEDPNAHLQSFNDICDTFRYNGVSKNVLKLKLFLFSLRDRAKAWLHSLPSYSIITFDQLTQAFQNKYFPLGRASRLRN</sequence>
<protein>
    <recommendedName>
        <fullName evidence="1">Retrotransposon gag domain-containing protein</fullName>
    </recommendedName>
</protein>
<dbReference type="PANTHER" id="PTHR33223">
    <property type="entry name" value="CCHC-TYPE DOMAIN-CONTAINING PROTEIN"/>
    <property type="match status" value="1"/>
</dbReference>
<evidence type="ECO:0000313" key="2">
    <source>
        <dbReference type="EMBL" id="KAK3189245.1"/>
    </source>
</evidence>
<organism evidence="2 3">
    <name type="scientific">Dipteronia sinensis</name>
    <dbReference type="NCBI Taxonomy" id="43782"/>
    <lineage>
        <taxon>Eukaryota</taxon>
        <taxon>Viridiplantae</taxon>
        <taxon>Streptophyta</taxon>
        <taxon>Embryophyta</taxon>
        <taxon>Tracheophyta</taxon>
        <taxon>Spermatophyta</taxon>
        <taxon>Magnoliopsida</taxon>
        <taxon>eudicotyledons</taxon>
        <taxon>Gunneridae</taxon>
        <taxon>Pentapetalae</taxon>
        <taxon>rosids</taxon>
        <taxon>malvids</taxon>
        <taxon>Sapindales</taxon>
        <taxon>Sapindaceae</taxon>
        <taxon>Hippocastanoideae</taxon>
        <taxon>Acereae</taxon>
        <taxon>Dipteronia</taxon>
    </lineage>
</organism>
<keyword evidence="3" id="KW-1185">Reference proteome</keyword>